<sequence>MYSSPSSKALIALDLQQNPMGLGQNEGNLQTPFNAAMPAARVYVRNWSRTQKRKMVKIAVSERRGADEALLADKELQKRYNVDTLSSRAGKGFDVNVYETKVHPVAHRLKWNNRDFVILPASSDDEDPPMVLLPEGVWDLYLGNYERMHSDDHRVRAEEGGRLGTIWLRRHNPILKVTDNGETKVRDNAFGYLEFIRVVEKEAPATIDRDFLTALELVEA</sequence>
<protein>
    <submittedName>
        <fullName evidence="1">Uncharacterized protein</fullName>
    </submittedName>
</protein>
<dbReference type="AlphaFoldDB" id="E6QP85"/>
<evidence type="ECO:0000313" key="1">
    <source>
        <dbReference type="EMBL" id="CBI09056.1"/>
    </source>
</evidence>
<dbReference type="EMBL" id="CABQ01000312">
    <property type="protein sequence ID" value="CBI09056.1"/>
    <property type="molecule type" value="Genomic_DNA"/>
</dbReference>
<proteinExistence type="predicted"/>
<organism evidence="1">
    <name type="scientific">mine drainage metagenome</name>
    <dbReference type="NCBI Taxonomy" id="410659"/>
    <lineage>
        <taxon>unclassified sequences</taxon>
        <taxon>metagenomes</taxon>
        <taxon>ecological metagenomes</taxon>
    </lineage>
</organism>
<accession>E6QP85</accession>
<comment type="caution">
    <text evidence="1">The sequence shown here is derived from an EMBL/GenBank/DDBJ whole genome shotgun (WGS) entry which is preliminary data.</text>
</comment>
<reference evidence="1" key="1">
    <citation type="submission" date="2009-10" db="EMBL/GenBank/DDBJ databases">
        <title>Diversity of trophic interactions inside an arsenic-rich microbial ecosystem.</title>
        <authorList>
            <person name="Bertin P.N."/>
            <person name="Heinrich-Salmeron A."/>
            <person name="Pelletier E."/>
            <person name="Goulhen-Chollet F."/>
            <person name="Arsene-Ploetze F."/>
            <person name="Gallien S."/>
            <person name="Calteau A."/>
            <person name="Vallenet D."/>
            <person name="Casiot C."/>
            <person name="Chane-Woon-Ming B."/>
            <person name="Giloteaux L."/>
            <person name="Barakat M."/>
            <person name="Bonnefoy V."/>
            <person name="Bruneel O."/>
            <person name="Chandler M."/>
            <person name="Cleiss J."/>
            <person name="Duran R."/>
            <person name="Elbaz-Poulichet F."/>
            <person name="Fonknechten N."/>
            <person name="Lauga B."/>
            <person name="Mornico D."/>
            <person name="Ortet P."/>
            <person name="Schaeffer C."/>
            <person name="Siguier P."/>
            <person name="Alexander Thil Smith A."/>
            <person name="Van Dorsselaer A."/>
            <person name="Weissenbach J."/>
            <person name="Medigue C."/>
            <person name="Le Paslier D."/>
        </authorList>
    </citation>
    <scope>NUCLEOTIDE SEQUENCE</scope>
</reference>
<name>E6QP85_9ZZZZ</name>
<gene>
    <name evidence="1" type="ORF">CARN6_2602</name>
</gene>